<feature type="transmembrane region" description="Helical" evidence="1">
    <location>
        <begin position="94"/>
        <end position="114"/>
    </location>
</feature>
<dbReference type="OrthoDB" id="102157at2157"/>
<reference evidence="3" key="1">
    <citation type="submission" date="2015-02" db="EMBL/GenBank/DDBJ databases">
        <title>Pyrococcus kukulkanii sp. nov., a novel hyperthermophilic archaeon isolated from a deep-sea hydrothermal vent at the Guaymas Basin.</title>
        <authorList>
            <person name="Oger P.M."/>
            <person name="Callac N."/>
            <person name="Jebbar M."/>
            <person name="Godfroy A."/>
        </authorList>
    </citation>
    <scope>NUCLEOTIDE SEQUENCE [LARGE SCALE GENOMIC DNA]</scope>
    <source>
        <strain evidence="3">NCB100</strain>
    </source>
</reference>
<dbReference type="PATRIC" id="fig|1609559.3.peg.861"/>
<accession>A0A127B8S6</accession>
<proteinExistence type="predicted"/>
<evidence type="ECO:0000256" key="1">
    <source>
        <dbReference type="SAM" id="Phobius"/>
    </source>
</evidence>
<feature type="transmembrane region" description="Helical" evidence="1">
    <location>
        <begin position="12"/>
        <end position="35"/>
    </location>
</feature>
<feature type="transmembrane region" description="Helical" evidence="1">
    <location>
        <begin position="172"/>
        <end position="196"/>
    </location>
</feature>
<dbReference type="GeneID" id="28490996"/>
<evidence type="ECO:0000313" key="2">
    <source>
        <dbReference type="EMBL" id="AMM53761.1"/>
    </source>
</evidence>
<keyword evidence="1" id="KW-0812">Transmembrane</keyword>
<evidence type="ECO:0000313" key="3">
    <source>
        <dbReference type="Proteomes" id="UP000070587"/>
    </source>
</evidence>
<feature type="transmembrane region" description="Helical" evidence="1">
    <location>
        <begin position="203"/>
        <end position="221"/>
    </location>
</feature>
<feature type="transmembrane region" description="Helical" evidence="1">
    <location>
        <begin position="227"/>
        <end position="245"/>
    </location>
</feature>
<dbReference type="KEGG" id="pyc:TQ32_04135"/>
<gene>
    <name evidence="2" type="ORF">TQ32_04135</name>
</gene>
<dbReference type="Proteomes" id="UP000070587">
    <property type="component" value="Chromosome"/>
</dbReference>
<keyword evidence="1" id="KW-0472">Membrane</keyword>
<feature type="transmembrane region" description="Helical" evidence="1">
    <location>
        <begin position="134"/>
        <end position="160"/>
    </location>
</feature>
<sequence length="251" mass="28277">MKLLFRTSFSDYFLLEIFGIVIATFIASLTTAYVVGTSIYKASIVGGEVIPILGVQGHLSVQNSEKSPEYYANKYFEIKERIASLFGKFVWSNINLLSTAYTIVAFIFLFPFVYRMRISLVPLLFREPTSLVHLVLKGLILSFLFLLPLYISILAPIIIVSKFWLSGAGFSYILLLSSILISLLILLTVTVYSTYLVWGRGDLTVFFTLLLAFGFSSNLDFNWKSVLIYLGASMGIVLVLIMIAHRRVMKI</sequence>
<protein>
    <submittedName>
        <fullName evidence="2">Uncharacterized protein</fullName>
    </submittedName>
</protein>
<organism evidence="2 3">
    <name type="scientific">Pyrococcus kukulkanii</name>
    <dbReference type="NCBI Taxonomy" id="1609559"/>
    <lineage>
        <taxon>Archaea</taxon>
        <taxon>Methanobacteriati</taxon>
        <taxon>Methanobacteriota</taxon>
        <taxon>Thermococci</taxon>
        <taxon>Thermococcales</taxon>
        <taxon>Thermococcaceae</taxon>
        <taxon>Pyrococcus</taxon>
    </lineage>
</organism>
<dbReference type="STRING" id="1609559.TQ32_04135"/>
<dbReference type="AlphaFoldDB" id="A0A127B8S6"/>
<reference evidence="2 3" key="2">
    <citation type="journal article" date="2016" name="Int. J. Syst. Evol. Microbiol.">
        <title>Pyrococcus kukulkanii sp. nov., a hyperthermophilic, piezophilic archaeon isolated from a deep-sea hydrothermal vent.</title>
        <authorList>
            <person name="Callac N."/>
            <person name="Oger P."/>
            <person name="Lesongeur F."/>
            <person name="Rattray J.E."/>
            <person name="Vannier P."/>
            <person name="Michoud G."/>
            <person name="Beauverger M."/>
            <person name="Gayet N."/>
            <person name="Rouxel O."/>
            <person name="Jebbar M."/>
            <person name="Godfroy A."/>
        </authorList>
    </citation>
    <scope>NUCLEOTIDE SEQUENCE [LARGE SCALE GENOMIC DNA]</scope>
    <source>
        <strain evidence="2 3">NCB100</strain>
    </source>
</reference>
<dbReference type="EMBL" id="CP010835">
    <property type="protein sequence ID" value="AMM53761.1"/>
    <property type="molecule type" value="Genomic_DNA"/>
</dbReference>
<keyword evidence="1" id="KW-1133">Transmembrane helix</keyword>
<name>A0A127B8S6_9EURY</name>
<dbReference type="RefSeq" id="WP_068321375.1">
    <property type="nucleotide sequence ID" value="NZ_CP010835.1"/>
</dbReference>